<dbReference type="InterPro" id="IPR013584">
    <property type="entry name" value="RAP"/>
</dbReference>
<dbReference type="InterPro" id="IPR058917">
    <property type="entry name" value="RESC6_dom"/>
</dbReference>
<dbReference type="OrthoDB" id="2019031at2759"/>
<evidence type="ECO:0000259" key="2">
    <source>
        <dbReference type="PROSITE" id="PS51286"/>
    </source>
</evidence>
<dbReference type="GO" id="GO:0009507">
    <property type="term" value="C:chloroplast"/>
    <property type="evidence" value="ECO:0007669"/>
    <property type="project" value="GOC"/>
</dbReference>
<dbReference type="GO" id="GO:0003723">
    <property type="term" value="F:RNA binding"/>
    <property type="evidence" value="ECO:0007669"/>
    <property type="project" value="TreeGrafter"/>
</dbReference>
<dbReference type="GO" id="GO:0005759">
    <property type="term" value="C:mitochondrial matrix"/>
    <property type="evidence" value="ECO:0007669"/>
    <property type="project" value="TreeGrafter"/>
</dbReference>
<comment type="caution">
    <text evidence="3">The sequence shown here is derived from an EMBL/GenBank/DDBJ whole genome shotgun (WGS) entry which is preliminary data.</text>
</comment>
<dbReference type="Pfam" id="PF08373">
    <property type="entry name" value="RAP"/>
    <property type="match status" value="1"/>
</dbReference>
<evidence type="ECO:0000313" key="4">
    <source>
        <dbReference type="Proteomes" id="UP000789595"/>
    </source>
</evidence>
<dbReference type="EMBL" id="CAKKNE010000005">
    <property type="protein sequence ID" value="CAH0376571.1"/>
    <property type="molecule type" value="Genomic_DNA"/>
</dbReference>
<dbReference type="PANTHER" id="PTHR21228:SF40">
    <property type="entry name" value="LD45607P"/>
    <property type="match status" value="1"/>
</dbReference>
<feature type="compositionally biased region" description="Gly residues" evidence="1">
    <location>
        <begin position="16"/>
        <end position="81"/>
    </location>
</feature>
<sequence>MGGPYGGGGSYGGGNYGKGGGGYGSPQGGHGKGYGGPPRDNYGGGKGGYGQGNYGGGKDGGGKGYGRGGGQPYGRGGGYAPGKGPYDPRSPNAGKGKGGGFRAGGGGSKGGVGAPMTPEDARLNSEITRMPKGQGPQGLLRLLSQAGDLRKANPVVLAGALHRLSKMGFQARGRLDPVFKGLLDSTEAQLSNADQWSSRHLVNAAYAVAKLRVTPQDTRAYNAFAQASSQRLQHFNAQDISNLSWAFATADARDPDIIQVVAQLPKHAHAKLSTFTSQGLANTCWALATLGVGSAEDLTPFAREIEARADEFKPQELSNAMWAFARLQIPDERFFDLLGDMCVRKMELFNAQNLTNVVWAYATVGLRHERCFAATVACSLRALDGFNAQNLSNTIWAYARSEFYSPNLIAAIAARTARSRRPASKLHEFNCQNLSNTAWAIGRRVSEGPEVKHPAEKAVYHRALTLIVQEAHRRLDEMEAQNLVSLGYAIVISNFEAPDFLFRALPERLAKVCGRANAQDLSNAVWATAKVGGGNSDQTGARTFFIVEEEVLRRGAARLENPQNISNTAWAFAKAGQGSDGLWALLADAATRRMSQFKAQNCSNTLYAFAVAQRKDHHALFEAVSREILQRAETDLGSQDLANMSWALATLGFVMPEDDGGRGTLQKRGGVTNNVTTAPWLGPTLEALSRGAQRSCRKFNPQHLANTAWRAPRLNKRDPQLMEHIARAAEPILDSFKPQEISNMTYAFAKTQSARGSEFLFASIAKQVTRRVEEFGPQDVSNTLWAFAASDAPLGTDLFVACAPIVARNMRNQKMDWRTPQRVATVAWSYARAAVYAPDLFQALADAALAILDDFLAVDVSNVAWAFAAAGETDRSDLYEALFERARVLGAVFAPQELANVVWSYAGLDDPEACRRMWCFMFEGPPWDPNQLDEVAKSQLQQAWLRLTRDSRITGEVPPLPEAWRRDFAESFKITEKSLGSRTQDQVSFVLNEIGWSHSTEHYDSESGLSLDMAQIPTKTAVEFDGPVHYFANEPWMLTGRSKLKRRLLDLTGWEVVYIDYRDWDSATDKVDCVFKAFAKHGVDPQVAQRDAHLTRALPEAESSADFVQLQRYAQQRLMPTFTPGDGAGFVVDYTPGGGGAPGHYGV</sequence>
<dbReference type="GO" id="GO:0000963">
    <property type="term" value="P:mitochondrial RNA processing"/>
    <property type="evidence" value="ECO:0007669"/>
    <property type="project" value="TreeGrafter"/>
</dbReference>
<accession>A0A8J2X5R5</accession>
<proteinExistence type="predicted"/>
<dbReference type="InterPro" id="IPR050870">
    <property type="entry name" value="FAST_kinase"/>
</dbReference>
<name>A0A8J2X5R5_9STRA</name>
<feature type="compositionally biased region" description="Gly residues" evidence="1">
    <location>
        <begin position="95"/>
        <end position="113"/>
    </location>
</feature>
<evidence type="ECO:0000313" key="3">
    <source>
        <dbReference type="EMBL" id="CAH0376571.1"/>
    </source>
</evidence>
<dbReference type="PANTHER" id="PTHR21228">
    <property type="entry name" value="FAST LEU-RICH DOMAIN-CONTAINING"/>
    <property type="match status" value="1"/>
</dbReference>
<dbReference type="GO" id="GO:0044528">
    <property type="term" value="P:regulation of mitochondrial mRNA stability"/>
    <property type="evidence" value="ECO:0007669"/>
    <property type="project" value="TreeGrafter"/>
</dbReference>
<evidence type="ECO:0000256" key="1">
    <source>
        <dbReference type="SAM" id="MobiDB-lite"/>
    </source>
</evidence>
<organism evidence="3 4">
    <name type="scientific">Pelagomonas calceolata</name>
    <dbReference type="NCBI Taxonomy" id="35677"/>
    <lineage>
        <taxon>Eukaryota</taxon>
        <taxon>Sar</taxon>
        <taxon>Stramenopiles</taxon>
        <taxon>Ochrophyta</taxon>
        <taxon>Pelagophyceae</taxon>
        <taxon>Pelagomonadales</taxon>
        <taxon>Pelagomonadaceae</taxon>
        <taxon>Pelagomonas</taxon>
    </lineage>
</organism>
<dbReference type="SMART" id="SM00952">
    <property type="entry name" value="RAP"/>
    <property type="match status" value="1"/>
</dbReference>
<gene>
    <name evidence="3" type="ORF">PECAL_5P11690</name>
</gene>
<dbReference type="PROSITE" id="PS51286">
    <property type="entry name" value="RAP"/>
    <property type="match status" value="1"/>
</dbReference>
<keyword evidence="4" id="KW-1185">Reference proteome</keyword>
<dbReference type="Pfam" id="PF26188">
    <property type="entry name" value="RESC6"/>
    <property type="match status" value="2"/>
</dbReference>
<dbReference type="Proteomes" id="UP000789595">
    <property type="component" value="Unassembled WGS sequence"/>
</dbReference>
<dbReference type="GO" id="GO:1901259">
    <property type="term" value="P:chloroplast rRNA processing"/>
    <property type="evidence" value="ECO:0007669"/>
    <property type="project" value="TreeGrafter"/>
</dbReference>
<dbReference type="AlphaFoldDB" id="A0A8J2X5R5"/>
<reference evidence="3" key="1">
    <citation type="submission" date="2021-11" db="EMBL/GenBank/DDBJ databases">
        <authorList>
            <consortium name="Genoscope - CEA"/>
            <person name="William W."/>
        </authorList>
    </citation>
    <scope>NUCLEOTIDE SEQUENCE</scope>
</reference>
<protein>
    <recommendedName>
        <fullName evidence="2">RAP domain-containing protein</fullName>
    </recommendedName>
</protein>
<dbReference type="GO" id="GO:0035770">
    <property type="term" value="C:ribonucleoprotein granule"/>
    <property type="evidence" value="ECO:0007669"/>
    <property type="project" value="TreeGrafter"/>
</dbReference>
<feature type="domain" description="RAP" evidence="2">
    <location>
        <begin position="1020"/>
        <end position="1076"/>
    </location>
</feature>
<feature type="region of interest" description="Disordered" evidence="1">
    <location>
        <begin position="16"/>
        <end position="119"/>
    </location>
</feature>